<dbReference type="Pfam" id="PF08032">
    <property type="entry name" value="SpoU_sub_bind"/>
    <property type="match status" value="1"/>
</dbReference>
<dbReference type="InterPro" id="IPR029028">
    <property type="entry name" value="Alpha/beta_knot_MTases"/>
</dbReference>
<dbReference type="PANTHER" id="PTHR46429:SF1">
    <property type="entry name" value="23S RRNA (GUANOSINE-2'-O-)-METHYLTRANSFERASE RLMB"/>
    <property type="match status" value="1"/>
</dbReference>
<keyword evidence="5 6" id="KW-0949">S-adenosyl-L-methionine</keyword>
<dbReference type="Pfam" id="PF00588">
    <property type="entry name" value="SpoU_methylase"/>
    <property type="match status" value="1"/>
</dbReference>
<keyword evidence="1 6" id="KW-0963">Cytoplasm</keyword>
<evidence type="ECO:0000256" key="2">
    <source>
        <dbReference type="ARBA" id="ARBA00022552"/>
    </source>
</evidence>
<protein>
    <recommendedName>
        <fullName evidence="6">23S rRNA (guanosine-2'-O-)-methyltransferase RlmB</fullName>
        <ecNumber evidence="6">2.1.1.185</ecNumber>
    </recommendedName>
    <alternativeName>
        <fullName evidence="6">23S rRNA (guanosine2251 2'-O)-methyltransferase</fullName>
    </alternativeName>
    <alternativeName>
        <fullName evidence="6">23S rRNA Gm2251 2'-O-methyltransferase</fullName>
    </alternativeName>
</protein>
<dbReference type="Gene3D" id="3.30.1330.30">
    <property type="match status" value="1"/>
</dbReference>
<dbReference type="GO" id="GO:0005829">
    <property type="term" value="C:cytosol"/>
    <property type="evidence" value="ECO:0007669"/>
    <property type="project" value="TreeGrafter"/>
</dbReference>
<evidence type="ECO:0000256" key="1">
    <source>
        <dbReference type="ARBA" id="ARBA00022490"/>
    </source>
</evidence>
<dbReference type="SMART" id="SM00967">
    <property type="entry name" value="SpoU_sub_bind"/>
    <property type="match status" value="1"/>
</dbReference>
<dbReference type="InterPro" id="IPR029026">
    <property type="entry name" value="tRNA_m1G_MTases_N"/>
</dbReference>
<evidence type="ECO:0000313" key="9">
    <source>
        <dbReference type="Proteomes" id="UP000028878"/>
    </source>
</evidence>
<dbReference type="EMBL" id="CCAE010000004">
    <property type="protein sequence ID" value="CDN86562.1"/>
    <property type="molecule type" value="Genomic_DNA"/>
</dbReference>
<evidence type="ECO:0000256" key="4">
    <source>
        <dbReference type="ARBA" id="ARBA00022679"/>
    </source>
</evidence>
<dbReference type="CDD" id="cd18103">
    <property type="entry name" value="SpoU-like_RlmB"/>
    <property type="match status" value="1"/>
</dbReference>
<dbReference type="FunFam" id="3.40.1280.10:FF:000008">
    <property type="entry name" value="Group 3 RNA methyltransferase TrmH"/>
    <property type="match status" value="1"/>
</dbReference>
<evidence type="ECO:0000256" key="3">
    <source>
        <dbReference type="ARBA" id="ARBA00022603"/>
    </source>
</evidence>
<comment type="catalytic activity">
    <reaction evidence="6">
        <text>guanosine(2251) in 23S rRNA + S-adenosyl-L-methionine = 2'-O-methylguanosine(2251) in 23S rRNA + S-adenosyl-L-homocysteine + H(+)</text>
        <dbReference type="Rhea" id="RHEA:24140"/>
        <dbReference type="Rhea" id="RHEA-COMP:10239"/>
        <dbReference type="Rhea" id="RHEA-COMP:10241"/>
        <dbReference type="ChEBI" id="CHEBI:15378"/>
        <dbReference type="ChEBI" id="CHEBI:57856"/>
        <dbReference type="ChEBI" id="CHEBI:59789"/>
        <dbReference type="ChEBI" id="CHEBI:74269"/>
        <dbReference type="ChEBI" id="CHEBI:74445"/>
        <dbReference type="EC" id="2.1.1.185"/>
    </reaction>
</comment>
<dbReference type="NCBIfam" id="TIGR00186">
    <property type="entry name" value="rRNA_methyl_3"/>
    <property type="match status" value="1"/>
</dbReference>
<dbReference type="PANTHER" id="PTHR46429">
    <property type="entry name" value="23S RRNA (GUANOSINE-2'-O-)-METHYLTRANSFERASE RLMB"/>
    <property type="match status" value="1"/>
</dbReference>
<dbReference type="InterPro" id="IPR004441">
    <property type="entry name" value="rRNA_MeTrfase_TrmH"/>
</dbReference>
<dbReference type="GO" id="GO:0070039">
    <property type="term" value="F:rRNA (guanosine-2'-O-)-methyltransferase activity"/>
    <property type="evidence" value="ECO:0007669"/>
    <property type="project" value="UniProtKB-UniRule"/>
</dbReference>
<evidence type="ECO:0000256" key="5">
    <source>
        <dbReference type="ARBA" id="ARBA00022691"/>
    </source>
</evidence>
<dbReference type="AlphaFoldDB" id="A0A1L1P9M2"/>
<dbReference type="InterPro" id="IPR029064">
    <property type="entry name" value="Ribosomal_eL30-like_sf"/>
</dbReference>
<dbReference type="Gene3D" id="3.40.1280.10">
    <property type="match status" value="1"/>
</dbReference>
<feature type="domain" description="RNA 2-O ribose methyltransferase substrate binding" evidence="7">
    <location>
        <begin position="25"/>
        <end position="101"/>
    </location>
</feature>
<keyword evidence="3 6" id="KW-0489">Methyltransferase</keyword>
<dbReference type="HAMAP" id="MF_01887">
    <property type="entry name" value="23SrRNA_methyltr_B"/>
    <property type="match status" value="1"/>
</dbReference>
<comment type="similarity">
    <text evidence="6">Belongs to the class IV-like SAM-binding methyltransferase superfamily. RNA methyltransferase TrmH family. RlmB subfamily.</text>
</comment>
<evidence type="ECO:0000259" key="7">
    <source>
        <dbReference type="SMART" id="SM00967"/>
    </source>
</evidence>
<keyword evidence="4 6" id="KW-0808">Transferase</keyword>
<gene>
    <name evidence="6 8" type="primary">rlmB</name>
    <name evidence="8" type="ORF">BN948_00967</name>
</gene>
<keyword evidence="2 6" id="KW-0698">rRNA processing</keyword>
<name>A0A1L1P9M2_HYDIT</name>
<dbReference type="SUPFAM" id="SSF75217">
    <property type="entry name" value="alpha/beta knot"/>
    <property type="match status" value="1"/>
</dbReference>
<proteinExistence type="inferred from homology"/>
<keyword evidence="9" id="KW-1185">Reference proteome</keyword>
<dbReference type="Proteomes" id="UP000028878">
    <property type="component" value="Unassembled WGS sequence"/>
</dbReference>
<comment type="function">
    <text evidence="6">Specifically methylates the ribose of guanosine 2251 in 23S rRNA.</text>
</comment>
<dbReference type="GO" id="GO:0003723">
    <property type="term" value="F:RNA binding"/>
    <property type="evidence" value="ECO:0007669"/>
    <property type="project" value="InterPro"/>
</dbReference>
<dbReference type="SUPFAM" id="SSF55315">
    <property type="entry name" value="L30e-like"/>
    <property type="match status" value="1"/>
</dbReference>
<reference evidence="9" key="1">
    <citation type="submission" date="2014-11" db="EMBL/GenBank/DDBJ databases">
        <title>Draft genome sequence of Hydrogenophaga intermedia S1.</title>
        <authorList>
            <person name="Gan H.M."/>
            <person name="Chew T.H."/>
            <person name="Stolz A."/>
        </authorList>
    </citation>
    <scope>NUCLEOTIDE SEQUENCE [LARGE SCALE GENOMIC DNA]</scope>
    <source>
        <strain evidence="9">S1</strain>
    </source>
</reference>
<organism evidence="8 9">
    <name type="scientific">Hydrogenophaga intermedia</name>
    <dbReference type="NCBI Taxonomy" id="65786"/>
    <lineage>
        <taxon>Bacteria</taxon>
        <taxon>Pseudomonadati</taxon>
        <taxon>Pseudomonadota</taxon>
        <taxon>Betaproteobacteria</taxon>
        <taxon>Burkholderiales</taxon>
        <taxon>Comamonadaceae</taxon>
        <taxon>Hydrogenophaga</taxon>
    </lineage>
</organism>
<evidence type="ECO:0000256" key="6">
    <source>
        <dbReference type="HAMAP-Rule" id="MF_01887"/>
    </source>
</evidence>
<feature type="binding site" evidence="6">
    <location>
        <position position="248"/>
    </location>
    <ligand>
        <name>S-adenosyl-L-methionine</name>
        <dbReference type="ChEBI" id="CHEBI:59789"/>
    </ligand>
</feature>
<comment type="subcellular location">
    <subcellularLocation>
        <location evidence="6">Cytoplasm</location>
    </subcellularLocation>
</comment>
<feature type="binding site" evidence="6">
    <location>
        <position position="219"/>
    </location>
    <ligand>
        <name>S-adenosyl-L-methionine</name>
        <dbReference type="ChEBI" id="CHEBI:59789"/>
    </ligand>
</feature>
<sequence length="266" mass="28189">MGRVGRGPIIAPMSAPPKAPSATKVLFGFHAVGVRLKTAPQTVVEVYFEATRRDARMRQFLDRAKDAGVRLIEADGLRIAKLAGSHGHQGVAARVLPVEQARSLDDLLDQVEGADQAPLLLVLDGVTDPHNLGACLRVADGAGAHAVVAPKDHAVGLNATVAKVASGAAETMPYFMVTNLARTLNELKERNIWVIGTSDDAPKSVYEVDLKGPVALVLGAEGPGMRQLTRKTCDELVHIPMRGAVESLNVSVASGICLYEALRQRG</sequence>
<dbReference type="InterPro" id="IPR001537">
    <property type="entry name" value="SpoU_MeTrfase"/>
</dbReference>
<dbReference type="InterPro" id="IPR024915">
    <property type="entry name" value="23S_rRNA_MeTrfase_RlmB"/>
</dbReference>
<accession>A0A1L1P9M2</accession>
<feature type="binding site" evidence="6">
    <location>
        <position position="239"/>
    </location>
    <ligand>
        <name>S-adenosyl-L-methionine</name>
        <dbReference type="ChEBI" id="CHEBI:59789"/>
    </ligand>
</feature>
<evidence type="ECO:0000313" key="8">
    <source>
        <dbReference type="EMBL" id="CDN86562.1"/>
    </source>
</evidence>
<dbReference type="EC" id="2.1.1.185" evidence="6"/>
<dbReference type="InterPro" id="IPR013123">
    <property type="entry name" value="SpoU_subst-bd"/>
</dbReference>